<gene>
    <name evidence="1" type="ORF">NEH16_32750</name>
</gene>
<dbReference type="Proteomes" id="UP001164963">
    <property type="component" value="Chromosome"/>
</dbReference>
<sequence length="118" mass="13247">MSVTVTKTSGHSVEITWTPEDDPQGLIMRAIERDQLADVLETLGRGVVTSTEGQEEAAARHTIEFGKLMDRRGAAYVLHLRETYGTSWRNLAETLLGDKERQSAIRRMYDSGRLNRGI</sequence>
<proteinExistence type="predicted"/>
<accession>A0ABY6Q1A6</accession>
<dbReference type="RefSeq" id="WP_265546773.1">
    <property type="nucleotide sequence ID" value="NZ_CP098740.1"/>
</dbReference>
<protein>
    <submittedName>
        <fullName evidence="1">Uncharacterized protein</fullName>
    </submittedName>
</protein>
<reference evidence="1" key="1">
    <citation type="journal article" date="2022" name="Front. Microbiol.">
        <title>Mirubactin C rescues the lethal effect of cell wall biosynthesis mutations in Bacillus subtilis.</title>
        <authorList>
            <person name="Kepplinger B."/>
            <person name="Wen X."/>
            <person name="Tyler A.R."/>
            <person name="Kim B.Y."/>
            <person name="Brown J."/>
            <person name="Banks P."/>
            <person name="Dashti Y."/>
            <person name="Mackenzie E.S."/>
            <person name="Wills C."/>
            <person name="Kawai Y."/>
            <person name="Waldron K.J."/>
            <person name="Allenby N.E.E."/>
            <person name="Wu L.J."/>
            <person name="Hall M.J."/>
            <person name="Errington J."/>
        </authorList>
    </citation>
    <scope>NUCLEOTIDE SEQUENCE</scope>
    <source>
        <strain evidence="1">MDA8-470</strain>
    </source>
</reference>
<keyword evidence="2" id="KW-1185">Reference proteome</keyword>
<name>A0ABY6Q1A6_9ACTN</name>
<evidence type="ECO:0000313" key="1">
    <source>
        <dbReference type="EMBL" id="UZK58212.1"/>
    </source>
</evidence>
<organism evidence="1 2">
    <name type="scientific">Streptomyces drozdowiczii</name>
    <dbReference type="NCBI Taxonomy" id="202862"/>
    <lineage>
        <taxon>Bacteria</taxon>
        <taxon>Bacillati</taxon>
        <taxon>Actinomycetota</taxon>
        <taxon>Actinomycetes</taxon>
        <taxon>Kitasatosporales</taxon>
        <taxon>Streptomycetaceae</taxon>
        <taxon>Streptomyces</taxon>
    </lineage>
</organism>
<evidence type="ECO:0000313" key="2">
    <source>
        <dbReference type="Proteomes" id="UP001164963"/>
    </source>
</evidence>
<dbReference type="EMBL" id="CP098740">
    <property type="protein sequence ID" value="UZK58212.1"/>
    <property type="molecule type" value="Genomic_DNA"/>
</dbReference>